<proteinExistence type="predicted"/>
<organism evidence="2 3">
    <name type="scientific">Pikeienuella piscinae</name>
    <dbReference type="NCBI Taxonomy" id="2748098"/>
    <lineage>
        <taxon>Bacteria</taxon>
        <taxon>Pseudomonadati</taxon>
        <taxon>Pseudomonadota</taxon>
        <taxon>Alphaproteobacteria</taxon>
        <taxon>Rhodobacterales</taxon>
        <taxon>Paracoccaceae</taxon>
        <taxon>Pikeienuella</taxon>
    </lineage>
</organism>
<dbReference type="InterPro" id="IPR029016">
    <property type="entry name" value="GAF-like_dom_sf"/>
</dbReference>
<dbReference type="Pfam" id="PF07568">
    <property type="entry name" value="HisKA_2"/>
    <property type="match status" value="1"/>
</dbReference>
<dbReference type="Pfam" id="PF02518">
    <property type="entry name" value="HATPase_c"/>
    <property type="match status" value="1"/>
</dbReference>
<evidence type="ECO:0000313" key="3">
    <source>
        <dbReference type="Proteomes" id="UP000503336"/>
    </source>
</evidence>
<feature type="domain" description="Histidine kinase" evidence="1">
    <location>
        <begin position="172"/>
        <end position="363"/>
    </location>
</feature>
<reference evidence="2 3" key="1">
    <citation type="submission" date="2020-02" db="EMBL/GenBank/DDBJ databases">
        <title>complete genome sequence of Rhodobacteraceae bacterium.</title>
        <authorList>
            <person name="Park J."/>
            <person name="Kim Y.-S."/>
            <person name="Kim K.-H."/>
        </authorList>
    </citation>
    <scope>NUCLEOTIDE SEQUENCE [LARGE SCALE GENOMIC DNA]</scope>
    <source>
        <strain evidence="2 3">RR4-56</strain>
    </source>
</reference>
<dbReference type="InterPro" id="IPR003018">
    <property type="entry name" value="GAF"/>
</dbReference>
<dbReference type="AlphaFoldDB" id="A0A7M3T5Z4"/>
<dbReference type="Gene3D" id="3.30.450.40">
    <property type="match status" value="1"/>
</dbReference>
<dbReference type="SUPFAM" id="SSF55781">
    <property type="entry name" value="GAF domain-like"/>
    <property type="match status" value="1"/>
</dbReference>
<keyword evidence="3" id="KW-1185">Reference proteome</keyword>
<dbReference type="RefSeq" id="WP_165102327.1">
    <property type="nucleotide sequence ID" value="NZ_CP049056.1"/>
</dbReference>
<evidence type="ECO:0000259" key="1">
    <source>
        <dbReference type="PROSITE" id="PS50109"/>
    </source>
</evidence>
<dbReference type="SUPFAM" id="SSF55874">
    <property type="entry name" value="ATPase domain of HSP90 chaperone/DNA topoisomerase II/histidine kinase"/>
    <property type="match status" value="1"/>
</dbReference>
<dbReference type="InterPro" id="IPR005467">
    <property type="entry name" value="His_kinase_dom"/>
</dbReference>
<dbReference type="KEGG" id="hdh:G5B40_19420"/>
<dbReference type="SMART" id="SM00387">
    <property type="entry name" value="HATPase_c"/>
    <property type="match status" value="1"/>
</dbReference>
<dbReference type="PANTHER" id="PTHR43102:SF2">
    <property type="entry name" value="GAF DOMAIN-CONTAINING PROTEIN"/>
    <property type="match status" value="1"/>
</dbReference>
<dbReference type="InterPro" id="IPR036890">
    <property type="entry name" value="HATPase_C_sf"/>
</dbReference>
<evidence type="ECO:0000313" key="2">
    <source>
        <dbReference type="EMBL" id="QIE57425.1"/>
    </source>
</evidence>
<dbReference type="InterPro" id="IPR011495">
    <property type="entry name" value="Sig_transdc_His_kin_sub2_dim/P"/>
</dbReference>
<dbReference type="Pfam" id="PF01590">
    <property type="entry name" value="GAF"/>
    <property type="match status" value="1"/>
</dbReference>
<sequence length="378" mass="41048">MEADLHPRQAERLAALRSYEILDTDREKDFDDIALLAASICDSPIAVVNLIDAERQWFKAETGLGVRETPLATSICSHVILENDFVEIEDTLEDPRMVDNPLCCGDPGLRFYAGAILKTKEGLPLGTLCVLDHQPRTLTPLQRDAIRVLANQVMAQLEMRRALRVAGMLRREVDHRVKNSLQSLSSFIRIQGRTLQSDDARAAVAGIGTRIEAVAALHEQLYRTDAGPMVDLASYIRNVRDYLVGIAPETVTIDVEAEPVVVSSRQAVAVGTLVNEFVANSFKHAFPDQRPGRVLIAVDADRDGTVRIVSSDNGVGLPADADSGSGGLGMKIAELVCMELRCDLDVESSPDGVSIRLEFPADRGSGAVEKSVLKPVSA</sequence>
<dbReference type="InterPro" id="IPR003594">
    <property type="entry name" value="HATPase_dom"/>
</dbReference>
<dbReference type="EMBL" id="CP049056">
    <property type="protein sequence ID" value="QIE57425.1"/>
    <property type="molecule type" value="Genomic_DNA"/>
</dbReference>
<dbReference type="PANTHER" id="PTHR43102">
    <property type="entry name" value="SLR1143 PROTEIN"/>
    <property type="match status" value="1"/>
</dbReference>
<gene>
    <name evidence="2" type="ORF">G5B40_19420</name>
</gene>
<accession>A0A7M3T5Z4</accession>
<dbReference type="Proteomes" id="UP000503336">
    <property type="component" value="Chromosome"/>
</dbReference>
<dbReference type="Gene3D" id="3.30.565.10">
    <property type="entry name" value="Histidine kinase-like ATPase, C-terminal domain"/>
    <property type="match status" value="1"/>
</dbReference>
<protein>
    <submittedName>
        <fullName evidence="2">GAF domain-containing protein</fullName>
    </submittedName>
</protein>
<dbReference type="PROSITE" id="PS50109">
    <property type="entry name" value="HIS_KIN"/>
    <property type="match status" value="1"/>
</dbReference>
<name>A0A7M3T5Z4_9RHOB</name>